<dbReference type="SUPFAM" id="SSF53383">
    <property type="entry name" value="PLP-dependent transferases"/>
    <property type="match status" value="1"/>
</dbReference>
<accession>A0A848QLR3</accession>
<sequence>MKAIGGYFSWEFPINKVPFPHEQGALVNSGHGALQLILQSIGKISRLWIPYFTCDIVPDTLKAIGVPYAFYHINFDLEIEKLPELVTGEYLLYTNYFGIMDSYVSFLAKMYGNNLIIDNAQAFFAPEIKESHQIYSPRKFVGVPDGGIAISPLELNMNEMLSKDASSFCMHLLLRAEGNVTEGYSVFQNNDNILRNLPLSGMSCLTIDILHSLDYSKIVKIRRNNYNYLHSALASQNEFIRLLQVRGVESFTCPMVYPFYTNDITLREKLIRNHVFVAQYWPNVPRWCTSQDCEYALCYHILPLPIDQRYGKESMDKIIELIDGGKYS</sequence>
<gene>
    <name evidence="1" type="ORF">HKQ55_03275</name>
</gene>
<reference evidence="1 2" key="1">
    <citation type="submission" date="2020-04" db="EMBL/GenBank/DDBJ databases">
        <title>A novel gut-associated lysogenic phage, Bacteroides phage BV01, alters the host transcriptome and bile acid metabolism in Bacteroides vulgatus.</title>
        <authorList>
            <person name="Campbell D.E."/>
            <person name="Ly L."/>
            <person name="Ridlon J.M."/>
            <person name="Hsiao A."/>
            <person name="Degnan P.H."/>
        </authorList>
    </citation>
    <scope>NUCLEOTIDE SEQUENCE [LARGE SCALE GENOMIC DNA]</scope>
    <source>
        <strain evidence="1 2">VPI-BV8526</strain>
    </source>
</reference>
<evidence type="ECO:0000313" key="1">
    <source>
        <dbReference type="EMBL" id="NMW39206.1"/>
    </source>
</evidence>
<protein>
    <recommendedName>
        <fullName evidence="3">DegT/DnrJ/EryC1/StrS aminotransferase family protein</fullName>
    </recommendedName>
</protein>
<dbReference type="Gene3D" id="3.40.640.10">
    <property type="entry name" value="Type I PLP-dependent aspartate aminotransferase-like (Major domain)"/>
    <property type="match status" value="1"/>
</dbReference>
<dbReference type="EMBL" id="JABDSI010000075">
    <property type="protein sequence ID" value="NMW39206.1"/>
    <property type="molecule type" value="Genomic_DNA"/>
</dbReference>
<dbReference type="Proteomes" id="UP000583639">
    <property type="component" value="Unassembled WGS sequence"/>
</dbReference>
<dbReference type="AlphaFoldDB" id="A0A848QLR3"/>
<dbReference type="RefSeq" id="WP_172769829.1">
    <property type="nucleotide sequence ID" value="NZ_JABDSI010000075.1"/>
</dbReference>
<evidence type="ECO:0008006" key="3">
    <source>
        <dbReference type="Google" id="ProtNLM"/>
    </source>
</evidence>
<comment type="caution">
    <text evidence="1">The sequence shown here is derived from an EMBL/GenBank/DDBJ whole genome shotgun (WGS) entry which is preliminary data.</text>
</comment>
<dbReference type="InterPro" id="IPR015424">
    <property type="entry name" value="PyrdxlP-dep_Trfase"/>
</dbReference>
<organism evidence="1 2">
    <name type="scientific">Phocaeicola vulgatus</name>
    <name type="common">Bacteroides vulgatus</name>
    <dbReference type="NCBI Taxonomy" id="821"/>
    <lineage>
        <taxon>Bacteria</taxon>
        <taxon>Pseudomonadati</taxon>
        <taxon>Bacteroidota</taxon>
        <taxon>Bacteroidia</taxon>
        <taxon>Bacteroidales</taxon>
        <taxon>Bacteroidaceae</taxon>
        <taxon>Phocaeicola</taxon>
    </lineage>
</organism>
<evidence type="ECO:0000313" key="2">
    <source>
        <dbReference type="Proteomes" id="UP000583639"/>
    </source>
</evidence>
<proteinExistence type="predicted"/>
<dbReference type="InterPro" id="IPR015421">
    <property type="entry name" value="PyrdxlP-dep_Trfase_major"/>
</dbReference>
<name>A0A848QLR3_PHOVU</name>